<feature type="region of interest" description="Disordered" evidence="1">
    <location>
        <begin position="27"/>
        <end position="65"/>
    </location>
</feature>
<dbReference type="AlphaFoldDB" id="A0A9X2XCK5"/>
<dbReference type="Proteomes" id="UP001149009">
    <property type="component" value="Unassembled WGS sequence"/>
</dbReference>
<evidence type="ECO:0000256" key="1">
    <source>
        <dbReference type="SAM" id="MobiDB-lite"/>
    </source>
</evidence>
<name>A0A9X2XCK5_9HYPH</name>
<accession>A0A9X2XCK5</accession>
<dbReference type="EMBL" id="JAODNV010000024">
    <property type="protein sequence ID" value="MCT8992102.1"/>
    <property type="molecule type" value="Genomic_DNA"/>
</dbReference>
<sequence length="624" mass="70484">MKVYHNKLNAPAIKPDQRLDSYRKSIGSHQAKMTSQGSGGRGALRSADSTAPRQLAGPPMMPDEALSRGRLGETIRYRVNVSSKPLPFGVKVLYLSTILALAREASAAPAFWDSKQEEWVPPGEPEDDVNSFKEYVFSPFSSFFYKLNVEYEMRSWKPSVLSGSYIPYIDRKIESFTITDGYLSNTNGMKLEDILNSDYMRYVKGNRISKNISDNEIYNLVREVLKRNNISADFVFGSEESALASVVLSKTGKAYGEKDLLDIQKEFVRLVLDWQNGTAGGKDPCRDAAKRMAIARGLDSKAKDFIDDMALLLRAKYADPRALTSCSISLPVVAENGCEMPSREAIKVFKQEVVNPELKPAAAKQLDKLVDEQTRIFQLDPFGQVLKNVEGLTLKDIADSPLMKAYYPDFDKTELQSLLYSWADAKGLDTSFPMGSALHAVSTVVKRVTGNQFHPTGDASATEAFYKLREQSPLEDLLLRAAHYMEIEKGWPELKADDPTAVKNEKIQALLDQLRLETGDFPERFKAKKIALKVLEEKTGLSRAELLHRKIEEDDKALANVSYPHQNFRANHKRDREGKSIVDKFLQEAEDIYRLVVHVEPRRDCRRLQLLSRMEHHEQDDEQV</sequence>
<evidence type="ECO:0000313" key="3">
    <source>
        <dbReference type="Proteomes" id="UP001149009"/>
    </source>
</evidence>
<feature type="non-terminal residue" evidence="2">
    <location>
        <position position="624"/>
    </location>
</feature>
<proteinExistence type="predicted"/>
<keyword evidence="3" id="KW-1185">Reference proteome</keyword>
<comment type="caution">
    <text evidence="2">The sequence shown here is derived from an EMBL/GenBank/DDBJ whole genome shotgun (WGS) entry which is preliminary data.</text>
</comment>
<reference evidence="2" key="1">
    <citation type="submission" date="2022-08" db="EMBL/GenBank/DDBJ databases">
        <title>Chelativorans sichuanense sp. nov., a paraffin oil-degrading bacterium isolated from a mixture of oil-based drill cuttings and paddy soil.</title>
        <authorList>
            <person name="Yu J."/>
            <person name="Liu H."/>
            <person name="Chen Q."/>
        </authorList>
    </citation>
    <scope>NUCLEOTIDE SEQUENCE</scope>
    <source>
        <strain evidence="2">SCAU 2101</strain>
    </source>
</reference>
<feature type="compositionally biased region" description="Polar residues" evidence="1">
    <location>
        <begin position="27"/>
        <end position="36"/>
    </location>
</feature>
<protein>
    <submittedName>
        <fullName evidence="2">Uncharacterized protein</fullName>
    </submittedName>
</protein>
<organism evidence="2 3">
    <name type="scientific">Chelativorans petroleitrophicus</name>
    <dbReference type="NCBI Taxonomy" id="2975484"/>
    <lineage>
        <taxon>Bacteria</taxon>
        <taxon>Pseudomonadati</taxon>
        <taxon>Pseudomonadota</taxon>
        <taxon>Alphaproteobacteria</taxon>
        <taxon>Hyphomicrobiales</taxon>
        <taxon>Phyllobacteriaceae</taxon>
        <taxon>Chelativorans</taxon>
    </lineage>
</organism>
<dbReference type="RefSeq" id="WP_261517053.1">
    <property type="nucleotide sequence ID" value="NZ_JAODNV010000024.1"/>
</dbReference>
<evidence type="ECO:0000313" key="2">
    <source>
        <dbReference type="EMBL" id="MCT8992102.1"/>
    </source>
</evidence>
<gene>
    <name evidence="2" type="ORF">NYR54_17710</name>
</gene>